<sequence>MKVRDFLLERYFARYEFSVRHLLSPSDCESLRAEELLEGSGPGISELWRDLRLTYTESRGHPLLREEIAAAAGVTPGDTLVLNPEEGIFLTMNALLDEKDHVIILSPCYQSLYEIPKSLGCEVTRWYLKKENGAWKLDLPFLQEAAKENTRLIVVNFPHNPTGFLPTENELSAVVDFASKKGIFLFSDEMYRGLEHDPEKRLPSVPSLYRRSAALGGLSKTYGLPGLRIGWITSKDGWLLDRVASLKDYTTICSSAPSEILAIAALRRRDELAARCRAIVQKNLPLAREFFTRRKDRFEWFEPEGGSTAFPKLLGPQSVRDFCERAVEEKSLMVLPDFVFDVDWNHFRIGVGRENFPEALEVLRDWIG</sequence>
<keyword evidence="1 3" id="KW-0032">Aminotransferase</keyword>
<dbReference type="PANTHER" id="PTHR43510:SF1">
    <property type="entry name" value="AMINOTRANSFERASE FUNCTION, HYPOTHETICAL (EUROFUNG)"/>
    <property type="match status" value="1"/>
</dbReference>
<dbReference type="Gene3D" id="3.40.640.10">
    <property type="entry name" value="Type I PLP-dependent aspartate aminotransferase-like (Major domain)"/>
    <property type="match status" value="1"/>
</dbReference>
<dbReference type="Pfam" id="PF00155">
    <property type="entry name" value="Aminotran_1_2"/>
    <property type="match status" value="1"/>
</dbReference>
<keyword evidence="4" id="KW-1185">Reference proteome</keyword>
<dbReference type="InterPro" id="IPR004839">
    <property type="entry name" value="Aminotransferase_I/II_large"/>
</dbReference>
<dbReference type="OrthoDB" id="9802328at2"/>
<keyword evidence="1 3" id="KW-0808">Transferase</keyword>
<protein>
    <recommendedName>
        <fullName evidence="1">Aminotransferase</fullName>
        <ecNumber evidence="1">2.6.1.-</ecNumber>
    </recommendedName>
</protein>
<dbReference type="Proteomes" id="UP000295066">
    <property type="component" value="Unassembled WGS sequence"/>
</dbReference>
<evidence type="ECO:0000259" key="2">
    <source>
        <dbReference type="Pfam" id="PF00155"/>
    </source>
</evidence>
<dbReference type="Gene3D" id="3.90.1150.10">
    <property type="entry name" value="Aspartate Aminotransferase, domain 1"/>
    <property type="match status" value="1"/>
</dbReference>
<organism evidence="3 4">
    <name type="scientific">Aminivibrio pyruvatiphilus</name>
    <dbReference type="NCBI Taxonomy" id="1005740"/>
    <lineage>
        <taxon>Bacteria</taxon>
        <taxon>Thermotogati</taxon>
        <taxon>Synergistota</taxon>
        <taxon>Synergistia</taxon>
        <taxon>Synergistales</taxon>
        <taxon>Aminobacteriaceae</taxon>
        <taxon>Aminivibrio</taxon>
    </lineage>
</organism>
<dbReference type="SUPFAM" id="SSF53383">
    <property type="entry name" value="PLP-dependent transferases"/>
    <property type="match status" value="1"/>
</dbReference>
<evidence type="ECO:0000313" key="4">
    <source>
        <dbReference type="Proteomes" id="UP000295066"/>
    </source>
</evidence>
<comment type="caution">
    <text evidence="3">The sequence shown here is derived from an EMBL/GenBank/DDBJ whole genome shotgun (WGS) entry which is preliminary data.</text>
</comment>
<gene>
    <name evidence="3" type="ORF">C8D99_10128</name>
</gene>
<feature type="domain" description="Aminotransferase class I/classII large" evidence="2">
    <location>
        <begin position="52"/>
        <end position="354"/>
    </location>
</feature>
<dbReference type="EC" id="2.6.1.-" evidence="1"/>
<evidence type="ECO:0000256" key="1">
    <source>
        <dbReference type="RuleBase" id="RU000481"/>
    </source>
</evidence>
<dbReference type="EMBL" id="SORI01000001">
    <property type="protein sequence ID" value="TDY64882.1"/>
    <property type="molecule type" value="Genomic_DNA"/>
</dbReference>
<dbReference type="PANTHER" id="PTHR43510">
    <property type="entry name" value="AMINOTRANSFERASE FUNCTION, HYPOTHETICAL (EUROFUNG)"/>
    <property type="match status" value="1"/>
</dbReference>
<comment type="similarity">
    <text evidence="1">Belongs to the class-I pyridoxal-phosphate-dependent aminotransferase family.</text>
</comment>
<dbReference type="GO" id="GO:0030170">
    <property type="term" value="F:pyridoxal phosphate binding"/>
    <property type="evidence" value="ECO:0007669"/>
    <property type="project" value="InterPro"/>
</dbReference>
<comment type="cofactor">
    <cofactor evidence="1">
        <name>pyridoxal 5'-phosphate</name>
        <dbReference type="ChEBI" id="CHEBI:597326"/>
    </cofactor>
</comment>
<dbReference type="InterPro" id="IPR015422">
    <property type="entry name" value="PyrdxlP-dep_Trfase_small"/>
</dbReference>
<dbReference type="GO" id="GO:0008483">
    <property type="term" value="F:transaminase activity"/>
    <property type="evidence" value="ECO:0007669"/>
    <property type="project" value="UniProtKB-KW"/>
</dbReference>
<accession>A0A4R8MKF5</accession>
<dbReference type="RefSeq" id="WP_133955114.1">
    <property type="nucleotide sequence ID" value="NZ_SORI01000001.1"/>
</dbReference>
<evidence type="ECO:0000313" key="3">
    <source>
        <dbReference type="EMBL" id="TDY64882.1"/>
    </source>
</evidence>
<dbReference type="InterPro" id="IPR004838">
    <property type="entry name" value="NHTrfase_class1_PyrdxlP-BS"/>
</dbReference>
<dbReference type="AlphaFoldDB" id="A0A4R8MKF5"/>
<dbReference type="InterPro" id="IPR015424">
    <property type="entry name" value="PyrdxlP-dep_Trfase"/>
</dbReference>
<dbReference type="CDD" id="cd00609">
    <property type="entry name" value="AAT_like"/>
    <property type="match status" value="1"/>
</dbReference>
<proteinExistence type="inferred from homology"/>
<reference evidence="3 4" key="1">
    <citation type="submission" date="2019-03" db="EMBL/GenBank/DDBJ databases">
        <title>Genomic Encyclopedia of Type Strains, Phase IV (KMG-IV): sequencing the most valuable type-strain genomes for metagenomic binning, comparative biology and taxonomic classification.</title>
        <authorList>
            <person name="Goeker M."/>
        </authorList>
    </citation>
    <scope>NUCLEOTIDE SEQUENCE [LARGE SCALE GENOMIC DNA]</scope>
    <source>
        <strain evidence="3 4">DSM 25964</strain>
    </source>
</reference>
<dbReference type="PROSITE" id="PS00105">
    <property type="entry name" value="AA_TRANSFER_CLASS_1"/>
    <property type="match status" value="1"/>
</dbReference>
<dbReference type="InterPro" id="IPR015421">
    <property type="entry name" value="PyrdxlP-dep_Trfase_major"/>
</dbReference>
<name>A0A4R8MKF5_9BACT</name>